<organism evidence="1 2">
    <name type="scientific">Apiospora hydei</name>
    <dbReference type="NCBI Taxonomy" id="1337664"/>
    <lineage>
        <taxon>Eukaryota</taxon>
        <taxon>Fungi</taxon>
        <taxon>Dikarya</taxon>
        <taxon>Ascomycota</taxon>
        <taxon>Pezizomycotina</taxon>
        <taxon>Sordariomycetes</taxon>
        <taxon>Xylariomycetidae</taxon>
        <taxon>Amphisphaeriales</taxon>
        <taxon>Apiosporaceae</taxon>
        <taxon>Apiospora</taxon>
    </lineage>
</organism>
<dbReference type="EMBL" id="JAQQWN010000002">
    <property type="protein sequence ID" value="KAK8093396.1"/>
    <property type="molecule type" value="Genomic_DNA"/>
</dbReference>
<proteinExistence type="predicted"/>
<protein>
    <submittedName>
        <fullName evidence="1">Uncharacterized protein</fullName>
    </submittedName>
</protein>
<sequence length="191" mass="21613">MHPKVPPPPALSSFSKLRGFSWAGPSSTDFNSLRALLLRVAPQLTKLELNHEWYCHQFFHERNRVPMPPFSETVLRLHRPEPIVFLALTSLSLSNISLDAHNLAIVKSIPFSNLEHLKLLFCPGTDHILRYLAASSSIRLRTFEFEIGYYSITSNDEEAEMAAITDTLSLPPQDFAPIVAHAVLRARLRSR</sequence>
<dbReference type="RefSeq" id="XP_066674169.1">
    <property type="nucleotide sequence ID" value="XM_066804396.1"/>
</dbReference>
<comment type="caution">
    <text evidence="1">The sequence shown here is derived from an EMBL/GenBank/DDBJ whole genome shotgun (WGS) entry which is preliminary data.</text>
</comment>
<keyword evidence="2" id="KW-1185">Reference proteome</keyword>
<accession>A0ABR1X9K5</accession>
<evidence type="ECO:0000313" key="2">
    <source>
        <dbReference type="Proteomes" id="UP001433268"/>
    </source>
</evidence>
<evidence type="ECO:0000313" key="1">
    <source>
        <dbReference type="EMBL" id="KAK8093396.1"/>
    </source>
</evidence>
<reference evidence="1 2" key="1">
    <citation type="submission" date="2023-01" db="EMBL/GenBank/DDBJ databases">
        <title>Analysis of 21 Apiospora genomes using comparative genomics revels a genus with tremendous synthesis potential of carbohydrate active enzymes and secondary metabolites.</title>
        <authorList>
            <person name="Sorensen T."/>
        </authorList>
    </citation>
    <scope>NUCLEOTIDE SEQUENCE [LARGE SCALE GENOMIC DNA]</scope>
    <source>
        <strain evidence="1 2">CBS 114990</strain>
    </source>
</reference>
<dbReference type="Proteomes" id="UP001433268">
    <property type="component" value="Unassembled WGS sequence"/>
</dbReference>
<name>A0ABR1X9K5_9PEZI</name>
<gene>
    <name evidence="1" type="ORF">PG997_000081</name>
</gene>
<dbReference type="GeneID" id="92037456"/>